<dbReference type="InParanoid" id="A0A4S2N4S0"/>
<feature type="transmembrane region" description="Helical" evidence="2">
    <location>
        <begin position="171"/>
        <end position="193"/>
    </location>
</feature>
<dbReference type="PANTHER" id="PTHR35184">
    <property type="entry name" value="YALI0C10208P"/>
    <property type="match status" value="1"/>
</dbReference>
<proteinExistence type="predicted"/>
<feature type="region of interest" description="Disordered" evidence="1">
    <location>
        <begin position="290"/>
        <end position="310"/>
    </location>
</feature>
<evidence type="ECO:0000256" key="1">
    <source>
        <dbReference type="SAM" id="MobiDB-lite"/>
    </source>
</evidence>
<feature type="transmembrane region" description="Helical" evidence="2">
    <location>
        <begin position="28"/>
        <end position="49"/>
    </location>
</feature>
<evidence type="ECO:0000256" key="2">
    <source>
        <dbReference type="SAM" id="Phobius"/>
    </source>
</evidence>
<accession>A0A4S2N4S0</accession>
<evidence type="ECO:0000313" key="3">
    <source>
        <dbReference type="EMBL" id="TGZ84024.1"/>
    </source>
</evidence>
<feature type="compositionally biased region" description="Acidic residues" evidence="1">
    <location>
        <begin position="301"/>
        <end position="310"/>
    </location>
</feature>
<gene>
    <name evidence="3" type="ORF">EX30DRAFT_361985</name>
</gene>
<dbReference type="InterPro" id="IPR021460">
    <property type="entry name" value="DUF3112"/>
</dbReference>
<dbReference type="STRING" id="341454.A0A4S2N4S0"/>
<feature type="transmembrane region" description="Helical" evidence="2">
    <location>
        <begin position="86"/>
        <end position="113"/>
    </location>
</feature>
<dbReference type="PANTHER" id="PTHR35184:SF1">
    <property type="entry name" value="INTEGRAL MEMBRANE PROTEIN"/>
    <property type="match status" value="1"/>
</dbReference>
<dbReference type="AlphaFoldDB" id="A0A4S2N4S0"/>
<dbReference type="Proteomes" id="UP000298138">
    <property type="component" value="Unassembled WGS sequence"/>
</dbReference>
<protein>
    <recommendedName>
        <fullName evidence="5">Family A G protein-coupled receptor-like protein</fullName>
    </recommendedName>
</protein>
<evidence type="ECO:0000313" key="4">
    <source>
        <dbReference type="Proteomes" id="UP000298138"/>
    </source>
</evidence>
<dbReference type="OrthoDB" id="3357002at2759"/>
<feature type="transmembrane region" description="Helical" evidence="2">
    <location>
        <begin position="56"/>
        <end position="74"/>
    </location>
</feature>
<organism evidence="3 4">
    <name type="scientific">Ascodesmis nigricans</name>
    <dbReference type="NCBI Taxonomy" id="341454"/>
    <lineage>
        <taxon>Eukaryota</taxon>
        <taxon>Fungi</taxon>
        <taxon>Dikarya</taxon>
        <taxon>Ascomycota</taxon>
        <taxon>Pezizomycotina</taxon>
        <taxon>Pezizomycetes</taxon>
        <taxon>Pezizales</taxon>
        <taxon>Ascodesmidaceae</taxon>
        <taxon>Ascodesmis</taxon>
    </lineage>
</organism>
<keyword evidence="2" id="KW-0472">Membrane</keyword>
<dbReference type="Pfam" id="PF11309">
    <property type="entry name" value="DUF3112"/>
    <property type="match status" value="2"/>
</dbReference>
<sequence length="310" mass="35000">MDALFPKGPPYVPRNAQLGGLVNTKVDVPVSAVFIAIFAMLAATHMTIFQRNKRRGILFIPSGATFGFCMSRIVTFSMRIAWAKDLLNVSLAIAANVFVSAGVIILFIVNLYYARRIHRGYHPRFANTLAVTRVFRAYYFSIIPVLIMVITATVVSFYTMAPKRLKSCRDIQRFGMMYFLVFCFMPIPVVLLSRFVPSTTKQKFGTPDRLIHKVFIVLTAGVLLTLSTGFRVGAAYSPPRPMFDPTWFHGKPAFYCFIPMLEVLVVLMYAVTRVDRRFYIPKVNKEGDLEKKHHNGADAGSNEELEETEA</sequence>
<keyword evidence="4" id="KW-1185">Reference proteome</keyword>
<feature type="transmembrane region" description="Helical" evidence="2">
    <location>
        <begin position="134"/>
        <end position="159"/>
    </location>
</feature>
<reference evidence="3 4" key="1">
    <citation type="submission" date="2019-04" db="EMBL/GenBank/DDBJ databases">
        <title>Comparative genomics and transcriptomics to analyze fruiting body development in filamentous ascomycetes.</title>
        <authorList>
            <consortium name="DOE Joint Genome Institute"/>
            <person name="Lutkenhaus R."/>
            <person name="Traeger S."/>
            <person name="Breuer J."/>
            <person name="Kuo A."/>
            <person name="Lipzen A."/>
            <person name="Pangilinan J."/>
            <person name="Dilworth D."/>
            <person name="Sandor L."/>
            <person name="Poggeler S."/>
            <person name="Barry K."/>
            <person name="Grigoriev I.V."/>
            <person name="Nowrousian M."/>
        </authorList>
    </citation>
    <scope>NUCLEOTIDE SEQUENCE [LARGE SCALE GENOMIC DNA]</scope>
    <source>
        <strain evidence="3 4">CBS 389.68</strain>
    </source>
</reference>
<name>A0A4S2N4S0_9PEZI</name>
<feature type="transmembrane region" description="Helical" evidence="2">
    <location>
        <begin position="252"/>
        <end position="272"/>
    </location>
</feature>
<feature type="transmembrane region" description="Helical" evidence="2">
    <location>
        <begin position="214"/>
        <end position="232"/>
    </location>
</feature>
<keyword evidence="2" id="KW-0812">Transmembrane</keyword>
<evidence type="ECO:0008006" key="5">
    <source>
        <dbReference type="Google" id="ProtNLM"/>
    </source>
</evidence>
<dbReference type="EMBL" id="ML220113">
    <property type="protein sequence ID" value="TGZ84024.1"/>
    <property type="molecule type" value="Genomic_DNA"/>
</dbReference>
<keyword evidence="2" id="KW-1133">Transmembrane helix</keyword>